<proteinExistence type="predicted"/>
<comment type="caution">
    <text evidence="1">The sequence shown here is derived from an EMBL/GenBank/DDBJ whole genome shotgun (WGS) entry which is preliminary data.</text>
</comment>
<sequence length="44" mass="5174">MCMTCNSTVYSEYNCNMWQYTCTLHRGKQLSINSELKKSSVSFR</sequence>
<evidence type="ECO:0000313" key="2">
    <source>
        <dbReference type="Proteomes" id="UP001152888"/>
    </source>
</evidence>
<dbReference type="EMBL" id="CAKOFQ010007250">
    <property type="protein sequence ID" value="CAH1996120.1"/>
    <property type="molecule type" value="Genomic_DNA"/>
</dbReference>
<reference evidence="1" key="1">
    <citation type="submission" date="2022-03" db="EMBL/GenBank/DDBJ databases">
        <authorList>
            <person name="Sayadi A."/>
        </authorList>
    </citation>
    <scope>NUCLEOTIDE SEQUENCE</scope>
</reference>
<keyword evidence="2" id="KW-1185">Reference proteome</keyword>
<organism evidence="1 2">
    <name type="scientific">Acanthoscelides obtectus</name>
    <name type="common">Bean weevil</name>
    <name type="synonym">Bruchus obtectus</name>
    <dbReference type="NCBI Taxonomy" id="200917"/>
    <lineage>
        <taxon>Eukaryota</taxon>
        <taxon>Metazoa</taxon>
        <taxon>Ecdysozoa</taxon>
        <taxon>Arthropoda</taxon>
        <taxon>Hexapoda</taxon>
        <taxon>Insecta</taxon>
        <taxon>Pterygota</taxon>
        <taxon>Neoptera</taxon>
        <taxon>Endopterygota</taxon>
        <taxon>Coleoptera</taxon>
        <taxon>Polyphaga</taxon>
        <taxon>Cucujiformia</taxon>
        <taxon>Chrysomeloidea</taxon>
        <taxon>Chrysomelidae</taxon>
        <taxon>Bruchinae</taxon>
        <taxon>Bruchini</taxon>
        <taxon>Acanthoscelides</taxon>
    </lineage>
</organism>
<evidence type="ECO:0000313" key="1">
    <source>
        <dbReference type="EMBL" id="CAH1996120.1"/>
    </source>
</evidence>
<dbReference type="AlphaFoldDB" id="A0A9P0LQB0"/>
<name>A0A9P0LQB0_ACAOB</name>
<gene>
    <name evidence="1" type="ORF">ACAOBT_LOCUS23036</name>
</gene>
<dbReference type="Proteomes" id="UP001152888">
    <property type="component" value="Unassembled WGS sequence"/>
</dbReference>
<accession>A0A9P0LQB0</accession>
<protein>
    <submittedName>
        <fullName evidence="1">Uncharacterized protein</fullName>
    </submittedName>
</protein>